<name>A0A368JUE7_9BACT</name>
<dbReference type="InterPro" id="IPR015946">
    <property type="entry name" value="KH_dom-like_a/b"/>
</dbReference>
<sequence length="132" mass="14199">MEISASIKNTFQQHEVVVQTNGDAKTVQISPKPSGYGSSLNGGELLLLSLATCFCNDIYREAAERNISVSEVKVVCTGRFGGVGEPGSDFQYKVTVISDAPSDEIDALIKHTDRIAEIHNTLRQGLSITLVS</sequence>
<evidence type="ECO:0000313" key="2">
    <source>
        <dbReference type="Proteomes" id="UP000253383"/>
    </source>
</evidence>
<accession>A0A368JUE7</accession>
<keyword evidence="2" id="KW-1185">Reference proteome</keyword>
<comment type="caution">
    <text evidence="1">The sequence shown here is derived from an EMBL/GenBank/DDBJ whole genome shotgun (WGS) entry which is preliminary data.</text>
</comment>
<proteinExistence type="predicted"/>
<dbReference type="InterPro" id="IPR036102">
    <property type="entry name" value="OsmC/Ohrsf"/>
</dbReference>
<protein>
    <submittedName>
        <fullName evidence="1">OsmC family peroxiredoxin</fullName>
    </submittedName>
</protein>
<dbReference type="RefSeq" id="WP_114404517.1">
    <property type="nucleotide sequence ID" value="NZ_QOWE01000002.1"/>
</dbReference>
<dbReference type="SUPFAM" id="SSF82784">
    <property type="entry name" value="OsmC-like"/>
    <property type="match status" value="1"/>
</dbReference>
<dbReference type="Gene3D" id="3.30.300.20">
    <property type="match status" value="1"/>
</dbReference>
<dbReference type="EMBL" id="QOWE01000002">
    <property type="protein sequence ID" value="RCR71278.1"/>
    <property type="molecule type" value="Genomic_DNA"/>
</dbReference>
<gene>
    <name evidence="1" type="ORF">DUE52_03255</name>
</gene>
<dbReference type="AlphaFoldDB" id="A0A368JUE7"/>
<dbReference type="OrthoDB" id="1358603at2"/>
<organism evidence="1 2">
    <name type="scientific">Larkinella punicea</name>
    <dbReference type="NCBI Taxonomy" id="2315727"/>
    <lineage>
        <taxon>Bacteria</taxon>
        <taxon>Pseudomonadati</taxon>
        <taxon>Bacteroidota</taxon>
        <taxon>Cytophagia</taxon>
        <taxon>Cytophagales</taxon>
        <taxon>Spirosomataceae</taxon>
        <taxon>Larkinella</taxon>
    </lineage>
</organism>
<dbReference type="Pfam" id="PF02566">
    <property type="entry name" value="OsmC"/>
    <property type="match status" value="1"/>
</dbReference>
<dbReference type="Proteomes" id="UP000253383">
    <property type="component" value="Unassembled WGS sequence"/>
</dbReference>
<dbReference type="InterPro" id="IPR003718">
    <property type="entry name" value="OsmC/Ohr_fam"/>
</dbReference>
<reference evidence="1 2" key="1">
    <citation type="submission" date="2018-07" db="EMBL/GenBank/DDBJ databases">
        <title>Genome analysis of Larkinella rosea.</title>
        <authorList>
            <person name="Zhou Z."/>
            <person name="Wang G."/>
        </authorList>
    </citation>
    <scope>NUCLEOTIDE SEQUENCE [LARGE SCALE GENOMIC DNA]</scope>
    <source>
        <strain evidence="2">zzj9</strain>
    </source>
</reference>
<evidence type="ECO:0000313" key="1">
    <source>
        <dbReference type="EMBL" id="RCR71278.1"/>
    </source>
</evidence>